<evidence type="ECO:0000313" key="2">
    <source>
        <dbReference type="Proteomes" id="UP000724584"/>
    </source>
</evidence>
<proteinExistence type="predicted"/>
<protein>
    <submittedName>
        <fullName evidence="1">Uncharacterized protein</fullName>
    </submittedName>
</protein>
<organism evidence="1 2">
    <name type="scientific">Chaetomium tenue</name>
    <dbReference type="NCBI Taxonomy" id="1854479"/>
    <lineage>
        <taxon>Eukaryota</taxon>
        <taxon>Fungi</taxon>
        <taxon>Dikarya</taxon>
        <taxon>Ascomycota</taxon>
        <taxon>Pezizomycotina</taxon>
        <taxon>Sordariomycetes</taxon>
        <taxon>Sordariomycetidae</taxon>
        <taxon>Sordariales</taxon>
        <taxon>Chaetomiaceae</taxon>
        <taxon>Chaetomium</taxon>
    </lineage>
</organism>
<name>A0ACB7P176_9PEZI</name>
<dbReference type="Proteomes" id="UP000724584">
    <property type="component" value="Unassembled WGS sequence"/>
</dbReference>
<reference evidence="1 2" key="1">
    <citation type="journal article" date="2021" name="Nat. Commun.">
        <title>Genetic determinants of endophytism in the Arabidopsis root mycobiome.</title>
        <authorList>
            <person name="Mesny F."/>
            <person name="Miyauchi S."/>
            <person name="Thiergart T."/>
            <person name="Pickel B."/>
            <person name="Atanasova L."/>
            <person name="Karlsson M."/>
            <person name="Huettel B."/>
            <person name="Barry K.W."/>
            <person name="Haridas S."/>
            <person name="Chen C."/>
            <person name="Bauer D."/>
            <person name="Andreopoulos W."/>
            <person name="Pangilinan J."/>
            <person name="LaButti K."/>
            <person name="Riley R."/>
            <person name="Lipzen A."/>
            <person name="Clum A."/>
            <person name="Drula E."/>
            <person name="Henrissat B."/>
            <person name="Kohler A."/>
            <person name="Grigoriev I.V."/>
            <person name="Martin F.M."/>
            <person name="Hacquard S."/>
        </authorList>
    </citation>
    <scope>NUCLEOTIDE SEQUENCE [LARGE SCALE GENOMIC DNA]</scope>
    <source>
        <strain evidence="1 2">MPI-SDFR-AT-0079</strain>
    </source>
</reference>
<comment type="caution">
    <text evidence="1">The sequence shown here is derived from an EMBL/GenBank/DDBJ whole genome shotgun (WGS) entry which is preliminary data.</text>
</comment>
<gene>
    <name evidence="1" type="ORF">F5144DRAFT_278713</name>
</gene>
<sequence length="528" mass="59795">MSTDTPNGICGDVSKKTPPEGPTREWQTHLRGIVRLLQCPACWLPLNRPVTLPCGKSFCQSCLPEPHKRQNISWPGTADRQWGICCPNIECGREHAQGDYSLDIMLRHVVEAVDAIIRNQEGSPAIQDLRTQIIFDDPPKIIIDDAPVPLWTIMKGGVLHAAYNLAGEGELKRSSSPEFIPPGDYVKATRDFDEELLAQIKSAVREELNCEICRIGRLIDPLTTPCGHTFCEMCLYRSLYLAKDNTCPSCRRHLSLRFGSKPALRPDILNGFLEYMDEVDEDDLTTEAKRETWGYISEERPIIFVRAIFPTISASIQIPEHLRPMIRRAIQEDKVLAMCTTVLNGQSTIGILVHIMESHRFEALSRIRVVGLSRFRVSSATCLDAGYMLAKIRPMDDISLAEEEAFEVQETAGTPDKNVIKSKEDIHRVSTKCLSGLATHVLHRCLTNNKYAWLARGSTLSQLRHPGQYFPYDPVKLPWWFASVAPISDVERFQLLVRRSVRERLQMCWLWMFDLGLAQFGLESLEHS</sequence>
<evidence type="ECO:0000313" key="1">
    <source>
        <dbReference type="EMBL" id="KAH6627609.1"/>
    </source>
</evidence>
<dbReference type="EMBL" id="JAGIZQ010000005">
    <property type="protein sequence ID" value="KAH6627609.1"/>
    <property type="molecule type" value="Genomic_DNA"/>
</dbReference>
<keyword evidence="2" id="KW-1185">Reference proteome</keyword>
<accession>A0ACB7P176</accession>